<feature type="domain" description="DUF4082" evidence="3">
    <location>
        <begin position="1109"/>
        <end position="1249"/>
    </location>
</feature>
<evidence type="ECO:0000256" key="1">
    <source>
        <dbReference type="SAM" id="MobiDB-lite"/>
    </source>
</evidence>
<accession>A0A3D9JS53</accession>
<proteinExistence type="predicted"/>
<dbReference type="Gene3D" id="2.60.120.260">
    <property type="entry name" value="Galactose-binding domain-like"/>
    <property type="match status" value="1"/>
</dbReference>
<dbReference type="EMBL" id="QRDZ01000010">
    <property type="protein sequence ID" value="RED76933.1"/>
    <property type="molecule type" value="Genomic_DNA"/>
</dbReference>
<dbReference type="OrthoDB" id="2494617at2"/>
<evidence type="ECO:0000313" key="4">
    <source>
        <dbReference type="EMBL" id="RED76933.1"/>
    </source>
</evidence>
<reference evidence="4 5" key="1">
    <citation type="submission" date="2018-07" db="EMBL/GenBank/DDBJ databases">
        <title>Genomic Encyclopedia of Type Strains, Phase III (KMG-III): the genomes of soil and plant-associated and newly described type strains.</title>
        <authorList>
            <person name="Whitman W."/>
        </authorList>
    </citation>
    <scope>NUCLEOTIDE SEQUENCE [LARGE SCALE GENOMIC DNA]</scope>
    <source>
        <strain evidence="4 5">CECT 7287</strain>
    </source>
</reference>
<comment type="caution">
    <text evidence="4">The sequence shown here is derived from an EMBL/GenBank/DDBJ whole genome shotgun (WGS) entry which is preliminary data.</text>
</comment>
<dbReference type="Proteomes" id="UP000256977">
    <property type="component" value="Unassembled WGS sequence"/>
</dbReference>
<dbReference type="RefSeq" id="WP_116061399.1">
    <property type="nucleotide sequence ID" value="NZ_QRDZ01000010.1"/>
</dbReference>
<name>A0A3D9JS53_9BACL</name>
<evidence type="ECO:0000259" key="3">
    <source>
        <dbReference type="Pfam" id="PF13313"/>
    </source>
</evidence>
<evidence type="ECO:0000313" key="5">
    <source>
        <dbReference type="Proteomes" id="UP000256977"/>
    </source>
</evidence>
<feature type="compositionally biased region" description="Polar residues" evidence="1">
    <location>
        <begin position="33"/>
        <end position="49"/>
    </location>
</feature>
<protein>
    <submittedName>
        <fullName evidence="4">Uncharacterized protein DUF4082</fullName>
    </submittedName>
</protein>
<feature type="signal peptide" evidence="2">
    <location>
        <begin position="1"/>
        <end position="31"/>
    </location>
</feature>
<evidence type="ECO:0000256" key="2">
    <source>
        <dbReference type="SAM" id="SignalP"/>
    </source>
</evidence>
<feature type="domain" description="DUF4082" evidence="3">
    <location>
        <begin position="1271"/>
        <end position="1407"/>
    </location>
</feature>
<feature type="region of interest" description="Disordered" evidence="1">
    <location>
        <begin position="33"/>
        <end position="53"/>
    </location>
</feature>
<feature type="chain" id="PRO_5038684600" evidence="2">
    <location>
        <begin position="32"/>
        <end position="1415"/>
    </location>
</feature>
<keyword evidence="5" id="KW-1185">Reference proteome</keyword>
<sequence>MRRKTGLARKFNLFIAAFLVVVMMITGNASPQQTAYAEPSSDVTDSVDNGASMDDATISEESVPAHSSTFIPRPVTATIGKEDGGAVLKVNGEIVNPVFMYGNTMKQFPNYSAFLDTIDKVKTRDVHGYMWVNVLKDNVWNAQVNDDIFTRDPNAYGIIRVGLQDEMSFDAGEYSVTEKGNRPGWPSVASKAWRSELDSTISNYLEWLSRQPYANRIIGFQIMGMETGEWFYNSNDLSVGNGEDYSAPMVAAFRQWLTDKYGSDATLRAAWNDSGVTLATASIPTAAERDYTAENYFRSMATEGKAIDYQTFYSEEVAGMINYAAGLFKQKTDSRVLVGAMYGYPYMFATYVRPSNHGHQALRKILESDSVDFIGSPVQYNDRRMGLSAEPMGAFDSLALNGKMLIVENDTRTHVIDSTPYTDDQTYRPRVFSLQETLDATRRETANEIITGGGQYWMDLFSHGWWNDEDIWDENQKLIALQASKYLISADRTFRPDVAVILDEESYSYHTLITNYNTPTNNPYAPAGQPDSGFGHLLARQQRELAKSGVKYGYYLMSDIDKIPSSVKTYIFLNAYRVTNAQKASIDSLKKDDNVLVFIRAPGYFNDTGSDVTNISNLIGMTMSKATHTSPATQIFDSSDPATLGSGVSVYGGWKIGGDTGEVEPVYSYTPSFYVTDSQAEAIGHYDTDPGKISFARKDFGNWTSIFSASGSLPAGLIRSIAVNVGGAHSYYNEGNDNVRTDGKIIMMHASVGNSGIKTIYLPRPSRVVDLIANRTVATGATSFSFYLGETRTALYNILPNDSLIEEVEGGTVTKSGSWSDDVKYGYSDGKAVISNQAGDSVTYAFSGTDLSLKASTGPNRGRANVAIDGIEYPYIEMYSPNLEYNKEFVIAQGLPSGPHTIEITVDDNKHRNSSDTAIALDAFVVGETITGSGSTPAPIPVQQSIFTTQTPLAYGSDTQYELGTKFKSTVDGSIMKARLYSGANEGGIHTVSIWRANDGVRLSGPHNWIITPGNSEWKEFELPTPLKIKANTDYIVSVTNSSTDKIYAVSNDGFSVPISNRNLVTYSGSGVYSGTLGSMPSATSLNRNYFRDIVFVPNNSEQIFTSQVPETFSHDAQYELGTKFKTKIKGYITKAKVFTSEGEGGNHSVSLWRASDGTRVAGPYTWNIASGSSGWKEYELPSPVSVDPGVDYIVSVTNSSTDKQYAVSDNGLSSPIQNGHLVTYVSSGVYSAALGSMPTNTNLNRNYFRDVVFVPAHGESVLSTQVPSGYGADQQYELGTKFKTTVNGHVSRVRLYTYEYEGGNHTVRIWKASDGTLLTGPYLWNVTAGVRGWREFILPTALSVAANEDYIVSITNSSTDKVYAFAENGYGSPIVNGHLVTYAGSGVYSGTLGTMPTATYGQRNYFRDVVFIPD</sequence>
<gene>
    <name evidence="4" type="ORF">DFP98_110156</name>
</gene>
<organism evidence="4 5">
    <name type="scientific">Cohnella phaseoli</name>
    <dbReference type="NCBI Taxonomy" id="456490"/>
    <lineage>
        <taxon>Bacteria</taxon>
        <taxon>Bacillati</taxon>
        <taxon>Bacillota</taxon>
        <taxon>Bacilli</taxon>
        <taxon>Bacillales</taxon>
        <taxon>Paenibacillaceae</taxon>
        <taxon>Cohnella</taxon>
    </lineage>
</organism>
<dbReference type="InterPro" id="IPR025141">
    <property type="entry name" value="DUF4082"/>
</dbReference>
<dbReference type="Pfam" id="PF13313">
    <property type="entry name" value="DUF4082"/>
    <property type="match status" value="3"/>
</dbReference>
<dbReference type="Gene3D" id="3.20.20.80">
    <property type="entry name" value="Glycosidases"/>
    <property type="match status" value="1"/>
</dbReference>
<feature type="domain" description="DUF4082" evidence="3">
    <location>
        <begin position="954"/>
        <end position="1091"/>
    </location>
</feature>
<keyword evidence="2" id="KW-0732">Signal</keyword>